<name>A0A168S1S0_ABSGL</name>
<evidence type="ECO:0008006" key="4">
    <source>
        <dbReference type="Google" id="ProtNLM"/>
    </source>
</evidence>
<protein>
    <recommendedName>
        <fullName evidence="4">Ndc10 domain-containing protein</fullName>
    </recommendedName>
</protein>
<accession>A0A168S1S0</accession>
<dbReference type="AlphaFoldDB" id="A0A168S1S0"/>
<feature type="compositionally biased region" description="Basic residues" evidence="1">
    <location>
        <begin position="8"/>
        <end position="19"/>
    </location>
</feature>
<evidence type="ECO:0000313" key="3">
    <source>
        <dbReference type="Proteomes" id="UP000078561"/>
    </source>
</evidence>
<reference evidence="2" key="1">
    <citation type="submission" date="2016-04" db="EMBL/GenBank/DDBJ databases">
        <authorList>
            <person name="Evans L.H."/>
            <person name="Alamgir A."/>
            <person name="Owens N."/>
            <person name="Weber N.D."/>
            <person name="Virtaneva K."/>
            <person name="Barbian K."/>
            <person name="Babar A."/>
            <person name="Rosenke K."/>
        </authorList>
    </citation>
    <scope>NUCLEOTIDE SEQUENCE [LARGE SCALE GENOMIC DNA]</scope>
    <source>
        <strain evidence="2">CBS 101.48</strain>
    </source>
</reference>
<sequence length="90" mass="10276">MKVSRLSRSSKKSKSRRLKSSIFLTGGNQAGGQFGIKIKRPHQAQEWPYSSHRESIGKTLSSPDIRYNNKTHIVGASKDHLRRQGRWKSQ</sequence>
<dbReference type="OrthoDB" id="4325529at2759"/>
<dbReference type="InParanoid" id="A0A168S1S0"/>
<dbReference type="EMBL" id="LT554760">
    <property type="protein sequence ID" value="SAM07687.1"/>
    <property type="molecule type" value="Genomic_DNA"/>
</dbReference>
<evidence type="ECO:0000256" key="1">
    <source>
        <dbReference type="SAM" id="MobiDB-lite"/>
    </source>
</evidence>
<organism evidence="2">
    <name type="scientific">Absidia glauca</name>
    <name type="common">Pin mould</name>
    <dbReference type="NCBI Taxonomy" id="4829"/>
    <lineage>
        <taxon>Eukaryota</taxon>
        <taxon>Fungi</taxon>
        <taxon>Fungi incertae sedis</taxon>
        <taxon>Mucoromycota</taxon>
        <taxon>Mucoromycotina</taxon>
        <taxon>Mucoromycetes</taxon>
        <taxon>Mucorales</taxon>
        <taxon>Cunninghamellaceae</taxon>
        <taxon>Absidia</taxon>
    </lineage>
</organism>
<keyword evidence="3" id="KW-1185">Reference proteome</keyword>
<feature type="region of interest" description="Disordered" evidence="1">
    <location>
        <begin position="1"/>
        <end position="64"/>
    </location>
</feature>
<evidence type="ECO:0000313" key="2">
    <source>
        <dbReference type="EMBL" id="SAM07687.1"/>
    </source>
</evidence>
<proteinExistence type="predicted"/>
<gene>
    <name evidence="2" type="primary">ABSGL_13330.1 scaffold 13659</name>
</gene>
<dbReference type="Proteomes" id="UP000078561">
    <property type="component" value="Unassembled WGS sequence"/>
</dbReference>